<accession>A0A6N4RD65</accession>
<dbReference type="InterPro" id="IPR036291">
    <property type="entry name" value="NAD(P)-bd_dom_sf"/>
</dbReference>
<dbReference type="EMBL" id="VAFM01000002">
    <property type="protein sequence ID" value="TKW60956.1"/>
    <property type="molecule type" value="Genomic_DNA"/>
</dbReference>
<sequence>MTAAGATSARRTVFITGVAGFIGAALAGRMLTEGWHVVGMDNLNDYYTPVLKQARLDNLAQHPQAARFQFHKTDLVDRDAVITLLLETKPDVIVHLAAQASVRYGFTHQLPYLEANLMGHFHMLMACKALADAGHPLQHFLYASSSSVYGAKSNTPSAEALRETDNVNQPLSLYAATKVANELVTHAWCNQFKLRATGMRFFTVYGPWGRPDMAPVMFTRALLSGATIPLFNGGDLWRDFTYIDDIVEAIIRLVPVTPQGEVPHTIYNLGNQQPVQVGAFVTTLADVLGQQANIDAREWPPTEVYKTHADTTRLHAAVGWAPSTPLATGLQRLADWYRTTEHSLFTE</sequence>
<organism evidence="3 4">
    <name type="scientific">Blastochloris viridis</name>
    <name type="common">Rhodopseudomonas viridis</name>
    <dbReference type="NCBI Taxonomy" id="1079"/>
    <lineage>
        <taxon>Bacteria</taxon>
        <taxon>Pseudomonadati</taxon>
        <taxon>Pseudomonadota</taxon>
        <taxon>Alphaproteobacteria</taxon>
        <taxon>Hyphomicrobiales</taxon>
        <taxon>Blastochloridaceae</taxon>
        <taxon>Blastochloris</taxon>
    </lineage>
</organism>
<dbReference type="Gene3D" id="3.40.50.720">
    <property type="entry name" value="NAD(P)-binding Rossmann-like Domain"/>
    <property type="match status" value="1"/>
</dbReference>
<reference evidence="3 4" key="1">
    <citation type="journal article" date="2017" name="Nat. Commun.">
        <title>In situ click chemistry generation of cyclooxygenase-2 inhibitors.</title>
        <authorList>
            <person name="Bhardwaj A."/>
            <person name="Kaur J."/>
            <person name="Wuest M."/>
            <person name="Wuest F."/>
        </authorList>
    </citation>
    <scope>NUCLEOTIDE SEQUENCE [LARGE SCALE GENOMIC DNA]</scope>
    <source>
        <strain evidence="3">S2_018_000_R2_106</strain>
    </source>
</reference>
<gene>
    <name evidence="3" type="ORF">DI628_08715</name>
</gene>
<dbReference type="SUPFAM" id="SSF51735">
    <property type="entry name" value="NAD(P)-binding Rossmann-fold domains"/>
    <property type="match status" value="1"/>
</dbReference>
<comment type="caution">
    <text evidence="3">The sequence shown here is derived from an EMBL/GenBank/DDBJ whole genome shotgun (WGS) entry which is preliminary data.</text>
</comment>
<dbReference type="Pfam" id="PF01370">
    <property type="entry name" value="Epimerase"/>
    <property type="match status" value="1"/>
</dbReference>
<name>A0A6N4RD65_BLAVI</name>
<feature type="domain" description="NAD-dependent epimerase/dehydratase" evidence="2">
    <location>
        <begin position="13"/>
        <end position="270"/>
    </location>
</feature>
<evidence type="ECO:0000313" key="3">
    <source>
        <dbReference type="EMBL" id="TKW60956.1"/>
    </source>
</evidence>
<dbReference type="Proteomes" id="UP000320948">
    <property type="component" value="Unassembled WGS sequence"/>
</dbReference>
<evidence type="ECO:0000259" key="2">
    <source>
        <dbReference type="Pfam" id="PF01370"/>
    </source>
</evidence>
<evidence type="ECO:0000256" key="1">
    <source>
        <dbReference type="ARBA" id="ARBA00023027"/>
    </source>
</evidence>
<dbReference type="PANTHER" id="PTHR43574">
    <property type="entry name" value="EPIMERASE-RELATED"/>
    <property type="match status" value="1"/>
</dbReference>
<dbReference type="InterPro" id="IPR001509">
    <property type="entry name" value="Epimerase_deHydtase"/>
</dbReference>
<evidence type="ECO:0000313" key="4">
    <source>
        <dbReference type="Proteomes" id="UP000320948"/>
    </source>
</evidence>
<dbReference type="PRINTS" id="PR01713">
    <property type="entry name" value="NUCEPIMERASE"/>
</dbReference>
<proteinExistence type="predicted"/>
<protein>
    <submittedName>
        <fullName evidence="3">NAD-dependent epimerase/dehydratase family protein</fullName>
    </submittedName>
</protein>
<keyword evidence="1" id="KW-0520">NAD</keyword>
<dbReference type="AlphaFoldDB" id="A0A6N4RD65"/>